<proteinExistence type="predicted"/>
<dbReference type="PATRIC" id="fig|1415166.3.peg.3215"/>
<reference evidence="2 3" key="1">
    <citation type="journal article" date="2014" name="Appl. Environ. Microbiol.">
        <title>Insights into the Microbial Degradation of Rubber and Gutta-Percha by Analysis of the Complete Genome of Nocardia nova SH22a.</title>
        <authorList>
            <person name="Luo Q."/>
            <person name="Hiessl S."/>
            <person name="Poehlein A."/>
            <person name="Daniel R."/>
            <person name="Steinbuchel A."/>
        </authorList>
    </citation>
    <scope>NUCLEOTIDE SEQUENCE [LARGE SCALE GENOMIC DNA]</scope>
    <source>
        <strain evidence="2">SH22a</strain>
    </source>
</reference>
<feature type="region of interest" description="Disordered" evidence="1">
    <location>
        <begin position="125"/>
        <end position="144"/>
    </location>
</feature>
<gene>
    <name evidence="2" type="ORF">NONO_c31350</name>
</gene>
<evidence type="ECO:0000256" key="1">
    <source>
        <dbReference type="SAM" id="MobiDB-lite"/>
    </source>
</evidence>
<accession>W5TFE1</accession>
<dbReference type="Gene3D" id="1.10.357.10">
    <property type="entry name" value="Tetracycline Repressor, domain 2"/>
    <property type="match status" value="1"/>
</dbReference>
<dbReference type="HOGENOM" id="CLU_069356_3_1_11"/>
<name>W5TFE1_9NOCA</name>
<keyword evidence="3" id="KW-1185">Reference proteome</keyword>
<dbReference type="STRING" id="1415166.NONO_c31350"/>
<evidence type="ECO:0000313" key="3">
    <source>
        <dbReference type="Proteomes" id="UP000019150"/>
    </source>
</evidence>
<organism evidence="2 3">
    <name type="scientific">Nocardia nova SH22a</name>
    <dbReference type="NCBI Taxonomy" id="1415166"/>
    <lineage>
        <taxon>Bacteria</taxon>
        <taxon>Bacillati</taxon>
        <taxon>Actinomycetota</taxon>
        <taxon>Actinomycetes</taxon>
        <taxon>Mycobacteriales</taxon>
        <taxon>Nocardiaceae</taxon>
        <taxon>Nocardia</taxon>
    </lineage>
</organism>
<dbReference type="AlphaFoldDB" id="W5TFE1"/>
<sequence length="191" mass="21430">MYLYWSTKEDLFHGLFARDFLAMLDEYVDMLTADPDLCRPHRLFPRLVTGALTHPFVRALHTRDSDLLGVLAEHPRSRDMFATLGPGALMHMVLPVWRRHRLARTDWPLDRQAYALRALMTGFLDSETTTPPAESGLPQEERSDAMSAAVTALLGPEAAGPDDIRATADEGLRLLHEAREAILASITPDRK</sequence>
<dbReference type="KEGG" id="nno:NONO_c31350"/>
<dbReference type="Proteomes" id="UP000019150">
    <property type="component" value="Chromosome"/>
</dbReference>
<protein>
    <submittedName>
        <fullName evidence="2">Putative transcriptional regulator</fullName>
    </submittedName>
</protein>
<dbReference type="eggNOG" id="COG1309">
    <property type="taxonomic scope" value="Bacteria"/>
</dbReference>
<evidence type="ECO:0000313" key="2">
    <source>
        <dbReference type="EMBL" id="AHH17922.1"/>
    </source>
</evidence>
<dbReference type="EMBL" id="CP006850">
    <property type="protein sequence ID" value="AHH17922.1"/>
    <property type="molecule type" value="Genomic_DNA"/>
</dbReference>